<feature type="compositionally biased region" description="Polar residues" evidence="5">
    <location>
        <begin position="126"/>
        <end position="136"/>
    </location>
</feature>
<dbReference type="GO" id="GO:0003677">
    <property type="term" value="F:DNA binding"/>
    <property type="evidence" value="ECO:0007669"/>
    <property type="project" value="UniProtKB-KW"/>
</dbReference>
<evidence type="ECO:0000256" key="4">
    <source>
        <dbReference type="ARBA" id="ARBA00023242"/>
    </source>
</evidence>
<dbReference type="InterPro" id="IPR003035">
    <property type="entry name" value="RWP-RK_dom"/>
</dbReference>
<feature type="compositionally biased region" description="Low complexity" evidence="5">
    <location>
        <begin position="108"/>
        <end position="125"/>
    </location>
</feature>
<keyword evidence="4" id="KW-0539">Nucleus</keyword>
<evidence type="ECO:0000313" key="7">
    <source>
        <dbReference type="Proteomes" id="UP000189703"/>
    </source>
</evidence>
<dbReference type="OrthoDB" id="6270329at2759"/>
<dbReference type="KEGG" id="nnu:104585973"/>
<feature type="region of interest" description="Disordered" evidence="5">
    <location>
        <begin position="163"/>
        <end position="229"/>
    </location>
</feature>
<keyword evidence="2" id="KW-0238">DNA-binding</keyword>
<evidence type="ECO:0000256" key="1">
    <source>
        <dbReference type="ARBA" id="ARBA00023015"/>
    </source>
</evidence>
<evidence type="ECO:0000256" key="3">
    <source>
        <dbReference type="ARBA" id="ARBA00023163"/>
    </source>
</evidence>
<feature type="compositionally biased region" description="Basic and acidic residues" evidence="5">
    <location>
        <begin position="184"/>
        <end position="210"/>
    </location>
</feature>
<dbReference type="AlphaFoldDB" id="A0A1U7Z3N6"/>
<dbReference type="Pfam" id="PF02042">
    <property type="entry name" value="RWP-RK"/>
    <property type="match status" value="1"/>
</dbReference>
<gene>
    <name evidence="8" type="primary">LOC104585973</name>
</gene>
<dbReference type="RefSeq" id="XP_010241339.1">
    <property type="nucleotide sequence ID" value="XM_010243037.2"/>
</dbReference>
<feature type="domain" description="RWP-RK" evidence="6">
    <location>
        <begin position="1"/>
        <end position="82"/>
    </location>
</feature>
<keyword evidence="1" id="KW-0805">Transcription regulation</keyword>
<name>A0A1U7Z3N6_NELNU</name>
<accession>A0A1U7Z3N6</accession>
<dbReference type="PANTHER" id="PTHR48460">
    <property type="entry name" value="RWP-RK DOMAIN-CONTAINING PROTEIN"/>
    <property type="match status" value="1"/>
</dbReference>
<protein>
    <submittedName>
        <fullName evidence="8">Uncharacterized protein LOC104585973 isoform X1</fullName>
    </submittedName>
</protein>
<feature type="region of interest" description="Disordered" evidence="5">
    <location>
        <begin position="108"/>
        <end position="139"/>
    </location>
</feature>
<dbReference type="OMA" id="CETMKWW"/>
<sequence>MSSHQGGNLTLDESLTFDEVSKLFSLPIAEAANILGVCSSVLKKICRDNGLIRWPYRKFLSGKSIEEIKKDAARERNRELAQLSKAARQKNESASSILSSTFFSGSQLQNKMSNSSQQQGSGVQNIRPQHLQNPSLTKGIPDHVDEFKYGFPTDGLSTITVKWWGSSSPDGTEDDVFGDETDQEDKQQSPEKADSSCLTTEEKKPDKGTGENEIGPQGTGLLSSVRKRAAQEGREALKLGYCRNTGAYKLARREEILLLKVFGSSLPNHYTTSS</sequence>
<reference evidence="8" key="1">
    <citation type="submission" date="2025-08" db="UniProtKB">
        <authorList>
            <consortium name="RefSeq"/>
        </authorList>
    </citation>
    <scope>IDENTIFICATION</scope>
</reference>
<feature type="compositionally biased region" description="Acidic residues" evidence="5">
    <location>
        <begin position="171"/>
        <end position="183"/>
    </location>
</feature>
<evidence type="ECO:0000256" key="5">
    <source>
        <dbReference type="SAM" id="MobiDB-lite"/>
    </source>
</evidence>
<dbReference type="FunCoup" id="A0A1U7Z3N6">
    <property type="interactions" value="124"/>
</dbReference>
<dbReference type="PROSITE" id="PS51519">
    <property type="entry name" value="RWP_RK"/>
    <property type="match status" value="1"/>
</dbReference>
<organism evidence="7 8">
    <name type="scientific">Nelumbo nucifera</name>
    <name type="common">Sacred lotus</name>
    <dbReference type="NCBI Taxonomy" id="4432"/>
    <lineage>
        <taxon>Eukaryota</taxon>
        <taxon>Viridiplantae</taxon>
        <taxon>Streptophyta</taxon>
        <taxon>Embryophyta</taxon>
        <taxon>Tracheophyta</taxon>
        <taxon>Spermatophyta</taxon>
        <taxon>Magnoliopsida</taxon>
        <taxon>Proteales</taxon>
        <taxon>Nelumbonaceae</taxon>
        <taxon>Nelumbo</taxon>
    </lineage>
</organism>
<evidence type="ECO:0000256" key="2">
    <source>
        <dbReference type="ARBA" id="ARBA00023125"/>
    </source>
</evidence>
<evidence type="ECO:0000313" key="8">
    <source>
        <dbReference type="RefSeq" id="XP_010241339.1"/>
    </source>
</evidence>
<keyword evidence="3" id="KW-0804">Transcription</keyword>
<dbReference type="eggNOG" id="ENOG502RXVJ">
    <property type="taxonomic scope" value="Eukaryota"/>
</dbReference>
<keyword evidence="7" id="KW-1185">Reference proteome</keyword>
<dbReference type="Proteomes" id="UP000189703">
    <property type="component" value="Unplaced"/>
</dbReference>
<dbReference type="PANTHER" id="PTHR48460:SF1">
    <property type="entry name" value="RWP-RK DOMAIN-CONTAINING PROTEIN"/>
    <property type="match status" value="1"/>
</dbReference>
<evidence type="ECO:0000259" key="6">
    <source>
        <dbReference type="PROSITE" id="PS51519"/>
    </source>
</evidence>
<dbReference type="STRING" id="4432.A0A1U7Z3N6"/>
<dbReference type="InParanoid" id="A0A1U7Z3N6"/>
<dbReference type="GeneID" id="104585973"/>
<proteinExistence type="predicted"/>